<evidence type="ECO:0000259" key="2">
    <source>
        <dbReference type="PROSITE" id="PS51194"/>
    </source>
</evidence>
<dbReference type="Gene3D" id="3.40.50.300">
    <property type="entry name" value="P-loop containing nucleotide triphosphate hydrolases"/>
    <property type="match status" value="2"/>
</dbReference>
<evidence type="ECO:0008006" key="5">
    <source>
        <dbReference type="Google" id="ProtNLM"/>
    </source>
</evidence>
<evidence type="ECO:0000313" key="3">
    <source>
        <dbReference type="EMBL" id="PZQ21145.1"/>
    </source>
</evidence>
<dbReference type="Pfam" id="PF00271">
    <property type="entry name" value="Helicase_C"/>
    <property type="match status" value="1"/>
</dbReference>
<dbReference type="SUPFAM" id="SSF52540">
    <property type="entry name" value="P-loop containing nucleoside triphosphate hydrolases"/>
    <property type="match status" value="1"/>
</dbReference>
<gene>
    <name evidence="3" type="ORF">DI569_12835</name>
</gene>
<dbReference type="InterPro" id="IPR001650">
    <property type="entry name" value="Helicase_C-like"/>
</dbReference>
<sequence length="496" mass="54665">MPKACGHCAARIAPPEISRGDGMAVILRDYQEEMIVRAREKMRTKRRILYQLPTGGGKTAIAAFMISEAVAKGKVIWFICHRNELVAGTSATLRKYGVPHGIIAAGYPMDIRQSVQVCSIDTLKNRMHQLPPPDLIIWDECHHVAAAGWARVMENYPKSYHVGLSATPIRLDGKGLDEHFDEMICGPSMEWLMEHGHLAQYLLFSPGGPDMKGVRKAMGDFSKSQTAERADKPKLIGDMLKHWTAQAFGKRTVAFGVNRAHSVHIAETFAAAGIPFAHLDGDTDKAERVKAIQAFARGELVGLSNVALFGEGFDLAAIAQMDVTIDCVIDAAPTMSLSSYMQRGGRMLRPAPNKIGVYLDHAGNSDRHGYFEDEREWTLSGMERRGGGGANDNGPPPPKTCGNCFLQVRQPVPPACPHCGAELRQAPKAIEVEAGELREISADDRKRQRDQNKREQSECKTLGELTALGVRRGYKSPQQWAYKIWCSRMARRPAVA</sequence>
<dbReference type="Pfam" id="PF04851">
    <property type="entry name" value="ResIII"/>
    <property type="match status" value="1"/>
</dbReference>
<dbReference type="GO" id="GO:0016787">
    <property type="term" value="F:hydrolase activity"/>
    <property type="evidence" value="ECO:0007669"/>
    <property type="project" value="InterPro"/>
</dbReference>
<name>A0A2W5L343_SPHMC</name>
<feature type="domain" description="Helicase C-terminal" evidence="2">
    <location>
        <begin position="235"/>
        <end position="402"/>
    </location>
</feature>
<dbReference type="Proteomes" id="UP000248597">
    <property type="component" value="Unassembled WGS sequence"/>
</dbReference>
<dbReference type="GO" id="GO:0005524">
    <property type="term" value="F:ATP binding"/>
    <property type="evidence" value="ECO:0007669"/>
    <property type="project" value="InterPro"/>
</dbReference>
<feature type="domain" description="Helicase ATP-binding" evidence="1">
    <location>
        <begin position="39"/>
        <end position="186"/>
    </location>
</feature>
<dbReference type="InterPro" id="IPR006935">
    <property type="entry name" value="Helicase/UvrB_N"/>
</dbReference>
<dbReference type="PANTHER" id="PTHR47396">
    <property type="entry name" value="TYPE I RESTRICTION ENZYME ECOKI R PROTEIN"/>
    <property type="match status" value="1"/>
</dbReference>
<dbReference type="GO" id="GO:0003677">
    <property type="term" value="F:DNA binding"/>
    <property type="evidence" value="ECO:0007669"/>
    <property type="project" value="InterPro"/>
</dbReference>
<dbReference type="GO" id="GO:0005829">
    <property type="term" value="C:cytosol"/>
    <property type="evidence" value="ECO:0007669"/>
    <property type="project" value="TreeGrafter"/>
</dbReference>
<comment type="caution">
    <text evidence="3">The sequence shown here is derived from an EMBL/GenBank/DDBJ whole genome shotgun (WGS) entry which is preliminary data.</text>
</comment>
<dbReference type="SMART" id="SM00490">
    <property type="entry name" value="HELICc"/>
    <property type="match status" value="1"/>
</dbReference>
<protein>
    <recommendedName>
        <fullName evidence="5">Helicase</fullName>
    </recommendedName>
</protein>
<dbReference type="PROSITE" id="PS51192">
    <property type="entry name" value="HELICASE_ATP_BIND_1"/>
    <property type="match status" value="1"/>
</dbReference>
<evidence type="ECO:0000313" key="4">
    <source>
        <dbReference type="Proteomes" id="UP000248597"/>
    </source>
</evidence>
<dbReference type="InterPro" id="IPR050742">
    <property type="entry name" value="Helicase_Restrict-Modif_Enz"/>
</dbReference>
<dbReference type="PANTHER" id="PTHR47396:SF1">
    <property type="entry name" value="ATP-DEPENDENT HELICASE IRC3-RELATED"/>
    <property type="match status" value="1"/>
</dbReference>
<dbReference type="AlphaFoldDB" id="A0A2W5L343"/>
<reference evidence="3 4" key="1">
    <citation type="submission" date="2017-08" db="EMBL/GenBank/DDBJ databases">
        <title>Infants hospitalized years apart are colonized by the same room-sourced microbial strains.</title>
        <authorList>
            <person name="Brooks B."/>
            <person name="Olm M.R."/>
            <person name="Firek B.A."/>
            <person name="Baker R."/>
            <person name="Thomas B.C."/>
            <person name="Morowitz M.J."/>
            <person name="Banfield J.F."/>
        </authorList>
    </citation>
    <scope>NUCLEOTIDE SEQUENCE [LARGE SCALE GENOMIC DNA]</scope>
    <source>
        <strain evidence="3">S2_005_003_R2_47</strain>
    </source>
</reference>
<dbReference type="PROSITE" id="PS51194">
    <property type="entry name" value="HELICASE_CTER"/>
    <property type="match status" value="1"/>
</dbReference>
<dbReference type="InterPro" id="IPR014001">
    <property type="entry name" value="Helicase_ATP-bd"/>
</dbReference>
<dbReference type="EMBL" id="QFPJ01000035">
    <property type="protein sequence ID" value="PZQ21145.1"/>
    <property type="molecule type" value="Genomic_DNA"/>
</dbReference>
<dbReference type="InterPro" id="IPR027417">
    <property type="entry name" value="P-loop_NTPase"/>
</dbReference>
<proteinExistence type="predicted"/>
<dbReference type="SMART" id="SM00487">
    <property type="entry name" value="DEXDc"/>
    <property type="match status" value="1"/>
</dbReference>
<organism evidence="3 4">
    <name type="scientific">Sphingopyxis macrogoltabida</name>
    <name type="common">Sphingomonas macrogoltabidus</name>
    <dbReference type="NCBI Taxonomy" id="33050"/>
    <lineage>
        <taxon>Bacteria</taxon>
        <taxon>Pseudomonadati</taxon>
        <taxon>Pseudomonadota</taxon>
        <taxon>Alphaproteobacteria</taxon>
        <taxon>Sphingomonadales</taxon>
        <taxon>Sphingomonadaceae</taxon>
        <taxon>Sphingopyxis</taxon>
    </lineage>
</organism>
<evidence type="ECO:0000259" key="1">
    <source>
        <dbReference type="PROSITE" id="PS51192"/>
    </source>
</evidence>
<accession>A0A2W5L343</accession>